<reference evidence="2" key="1">
    <citation type="submission" date="2019-01" db="EMBL/GenBank/DDBJ databases">
        <title>Genomic signatures and co-occurrence patterns of the ultra-small Saccharimodia (Patescibacteria phylum) suggest a symbiotic lifestyle.</title>
        <authorList>
            <person name="Lemos L."/>
            <person name="Medeiros J."/>
            <person name="Andreote F."/>
            <person name="Fernandes G."/>
            <person name="Varani A."/>
            <person name="Oliveira G."/>
            <person name="Pylro V."/>
        </authorList>
    </citation>
    <scope>NUCLEOTIDE SEQUENCE [LARGE SCALE GENOMIC DNA]</scope>
    <source>
        <strain evidence="2">AMD02</strain>
    </source>
</reference>
<comment type="caution">
    <text evidence="2">The sequence shown here is derived from an EMBL/GenBank/DDBJ whole genome shotgun (WGS) entry which is preliminary data.</text>
</comment>
<proteinExistence type="predicted"/>
<name>A0A4Q0AI09_9BACT</name>
<dbReference type="Proteomes" id="UP000289257">
    <property type="component" value="Unassembled WGS sequence"/>
</dbReference>
<accession>A0A4Q0AI09</accession>
<keyword evidence="3" id="KW-1185">Reference proteome</keyword>
<evidence type="ECO:0000313" key="2">
    <source>
        <dbReference type="EMBL" id="RWZ78822.1"/>
    </source>
</evidence>
<organism evidence="2 3">
    <name type="scientific">Candidatus Microsaccharimonas sossegonensis</name>
    <dbReference type="NCBI Taxonomy" id="2506948"/>
    <lineage>
        <taxon>Bacteria</taxon>
        <taxon>Candidatus Saccharimonadota</taxon>
        <taxon>Candidatus Saccharimonadia</taxon>
        <taxon>Candidatus Saccharimonadales</taxon>
        <taxon>Candidatus Saccharimonadaceae</taxon>
        <taxon>Candidatus Microsaccharimonas</taxon>
    </lineage>
</organism>
<dbReference type="EMBL" id="SCKX01000001">
    <property type="protein sequence ID" value="RWZ78822.1"/>
    <property type="molecule type" value="Genomic_DNA"/>
</dbReference>
<dbReference type="AlphaFoldDB" id="A0A4Q0AI09"/>
<protein>
    <submittedName>
        <fullName evidence="2">Uncharacterized protein</fullName>
    </submittedName>
</protein>
<evidence type="ECO:0000313" key="3">
    <source>
        <dbReference type="Proteomes" id="UP000289257"/>
    </source>
</evidence>
<sequence>MVNAEVYTPHSGIQKPPQRLMRFSFEPNESLLKETGKFIQEPRRHTTPIRFYASRQLLLDIPDYYQHEGSLQRLGRKFAAYTKPLHVAPHMREKELPGGSTTRFQFLLSNQEEFDALTALKIQPETRFDTQGTYQDDTIEQLPNKIDRQPTFGHYLFVDIASQALISHKARRMAEHAFNLKAAKKSFFLHTIALSTIRDIAPPPVHSDSSVERLPYGGGDELPEAG</sequence>
<gene>
    <name evidence="2" type="ORF">EOT05_03685</name>
</gene>
<evidence type="ECO:0000256" key="1">
    <source>
        <dbReference type="SAM" id="MobiDB-lite"/>
    </source>
</evidence>
<feature type="region of interest" description="Disordered" evidence="1">
    <location>
        <begin position="204"/>
        <end position="226"/>
    </location>
</feature>